<evidence type="ECO:0000313" key="11">
    <source>
        <dbReference type="EMBL" id="CAF1094457.1"/>
    </source>
</evidence>
<dbReference type="PIRSF" id="PIRSF035875">
    <property type="entry name" value="RNase_BN"/>
    <property type="match status" value="1"/>
</dbReference>
<proteinExistence type="predicted"/>
<organism evidence="14 17">
    <name type="scientific">Rotaria sordida</name>
    <dbReference type="NCBI Taxonomy" id="392033"/>
    <lineage>
        <taxon>Eukaryota</taxon>
        <taxon>Metazoa</taxon>
        <taxon>Spiralia</taxon>
        <taxon>Gnathifera</taxon>
        <taxon>Rotifera</taxon>
        <taxon>Eurotatoria</taxon>
        <taxon>Bdelloidea</taxon>
        <taxon>Philodinida</taxon>
        <taxon>Philodinidae</taxon>
        <taxon>Rotaria</taxon>
    </lineage>
</organism>
<evidence type="ECO:0000256" key="1">
    <source>
        <dbReference type="ARBA" id="ARBA00004651"/>
    </source>
</evidence>
<dbReference type="EMBL" id="CAJNOL010000497">
    <property type="protein sequence ID" value="CAF1091556.1"/>
    <property type="molecule type" value="Genomic_DNA"/>
</dbReference>
<accession>A0A819GPN0</accession>
<dbReference type="GO" id="GO:0005886">
    <property type="term" value="C:plasma membrane"/>
    <property type="evidence" value="ECO:0007669"/>
    <property type="project" value="UniProtKB-SubCell"/>
</dbReference>
<feature type="transmembrane region" description="Helical" evidence="6">
    <location>
        <begin position="145"/>
        <end position="166"/>
    </location>
</feature>
<keyword evidence="2" id="KW-1003">Cell membrane</keyword>
<dbReference type="EMBL" id="CAJNOU010000580">
    <property type="protein sequence ID" value="CAF1038049.1"/>
    <property type="molecule type" value="Genomic_DNA"/>
</dbReference>
<dbReference type="InterPro" id="IPR017039">
    <property type="entry name" value="Virul_fac_BrkB"/>
</dbReference>
<dbReference type="Proteomes" id="UP000663854">
    <property type="component" value="Unassembled WGS sequence"/>
</dbReference>
<dbReference type="AlphaFoldDB" id="A0A819GPN0"/>
<dbReference type="Proteomes" id="UP000663889">
    <property type="component" value="Unassembled WGS sequence"/>
</dbReference>
<gene>
    <name evidence="14" type="ORF">FNK824_LOCUS19743</name>
    <name evidence="13" type="ORF">JBS370_LOCUS6840</name>
    <name evidence="10" type="ORF">JXQ802_LOCUS18719</name>
    <name evidence="11" type="ORF">JXQ802_LOCUS18870</name>
    <name evidence="15" type="ORF">OTI717_LOCUS35256</name>
    <name evidence="7" type="ORF">PYM288_LOCUS11045</name>
    <name evidence="12" type="ORF">RFH988_LOCUS19752</name>
    <name evidence="9" type="ORF">SEV965_LOCUS12675</name>
    <name evidence="8" type="ORF">ZHD862_LOCUS11292</name>
</gene>
<evidence type="ECO:0000313" key="13">
    <source>
        <dbReference type="EMBL" id="CAF3659807.1"/>
    </source>
</evidence>
<evidence type="ECO:0000313" key="12">
    <source>
        <dbReference type="EMBL" id="CAF1109398.1"/>
    </source>
</evidence>
<dbReference type="Proteomes" id="UP000663823">
    <property type="component" value="Unassembled WGS sequence"/>
</dbReference>
<comment type="subcellular location">
    <subcellularLocation>
        <location evidence="1">Cell membrane</location>
        <topology evidence="1">Multi-pass membrane protein</topology>
    </subcellularLocation>
</comment>
<dbReference type="PANTHER" id="PTHR30213">
    <property type="entry name" value="INNER MEMBRANE PROTEIN YHJD"/>
    <property type="match status" value="1"/>
</dbReference>
<keyword evidence="16" id="KW-1185">Reference proteome</keyword>
<feature type="transmembrane region" description="Helical" evidence="6">
    <location>
        <begin position="186"/>
        <end position="207"/>
    </location>
</feature>
<evidence type="ECO:0000256" key="5">
    <source>
        <dbReference type="ARBA" id="ARBA00023136"/>
    </source>
</evidence>
<dbReference type="Pfam" id="PF03631">
    <property type="entry name" value="Virul_fac_BrkB"/>
    <property type="match status" value="1"/>
</dbReference>
<feature type="transmembrane region" description="Helical" evidence="6">
    <location>
        <begin position="106"/>
        <end position="124"/>
    </location>
</feature>
<dbReference type="Proteomes" id="UP000663870">
    <property type="component" value="Unassembled WGS sequence"/>
</dbReference>
<keyword evidence="3 6" id="KW-0812">Transmembrane</keyword>
<keyword evidence="5 6" id="KW-0472">Membrane</keyword>
<dbReference type="EMBL" id="CAJOBD010000389">
    <property type="protein sequence ID" value="CAF3659807.1"/>
    <property type="molecule type" value="Genomic_DNA"/>
</dbReference>
<reference evidence="14" key="1">
    <citation type="submission" date="2021-02" db="EMBL/GenBank/DDBJ databases">
        <authorList>
            <person name="Nowell W R."/>
        </authorList>
    </citation>
    <scope>NUCLEOTIDE SEQUENCE</scope>
</reference>
<evidence type="ECO:0000313" key="7">
    <source>
        <dbReference type="EMBL" id="CAF0930881.1"/>
    </source>
</evidence>
<sequence length="308" mass="35984">MESRIFNTNLYQNVKNETKPYRLFIQKIKNDWSFTLSGMIAFNLLTALLPMAIILFGILGLILGNNINLQNQIKMNIINTFPPKINDSLNEIINLAFEKLYYDAKIILIFGILFSIIGCLRLFIAIDKCLTIIYRIEERKFLKKYFLSIKIFFLFLILIPLMIITSSIPSIFSNMISNIGSRFSTYFFGFLSSLFLTFLLFEIIYFLIPNKKMTFKQTWCGAIIAASALQLFMIFFPFYIRKYMMSYTGQIGFSIILILFLFYFAFIMILGAQINAFFFEHIQPLPVSLGTFINKLVQDYNMKTIEHH</sequence>
<evidence type="ECO:0000313" key="14">
    <source>
        <dbReference type="EMBL" id="CAF3884945.1"/>
    </source>
</evidence>
<dbReference type="EMBL" id="CAJNOO010001175">
    <property type="protein sequence ID" value="CAF1109398.1"/>
    <property type="molecule type" value="Genomic_DNA"/>
</dbReference>
<comment type="caution">
    <text evidence="14">The sequence shown here is derived from an EMBL/GenBank/DDBJ whole genome shotgun (WGS) entry which is preliminary data.</text>
</comment>
<dbReference type="EMBL" id="CAJNOT010000423">
    <property type="protein sequence ID" value="CAF0976800.1"/>
    <property type="molecule type" value="Genomic_DNA"/>
</dbReference>
<dbReference type="Proteomes" id="UP000663836">
    <property type="component" value="Unassembled WGS sequence"/>
</dbReference>
<evidence type="ECO:0000313" key="15">
    <source>
        <dbReference type="EMBL" id="CAF4130553.1"/>
    </source>
</evidence>
<name>A0A819GPN0_9BILA</name>
<dbReference type="EMBL" id="CAJOBE010003511">
    <property type="protein sequence ID" value="CAF3884945.1"/>
    <property type="molecule type" value="Genomic_DNA"/>
</dbReference>
<dbReference type="Proteomes" id="UP000663864">
    <property type="component" value="Unassembled WGS sequence"/>
</dbReference>
<evidence type="ECO:0000256" key="4">
    <source>
        <dbReference type="ARBA" id="ARBA00022989"/>
    </source>
</evidence>
<dbReference type="EMBL" id="CAJNOL010000504">
    <property type="protein sequence ID" value="CAF1094457.1"/>
    <property type="molecule type" value="Genomic_DNA"/>
</dbReference>
<evidence type="ECO:0000313" key="8">
    <source>
        <dbReference type="EMBL" id="CAF0976800.1"/>
    </source>
</evidence>
<feature type="transmembrane region" description="Helical" evidence="6">
    <location>
        <begin position="32"/>
        <end position="63"/>
    </location>
</feature>
<feature type="transmembrane region" description="Helical" evidence="6">
    <location>
        <begin position="219"/>
        <end position="239"/>
    </location>
</feature>
<dbReference type="Proteomes" id="UP000663874">
    <property type="component" value="Unassembled WGS sequence"/>
</dbReference>
<evidence type="ECO:0000313" key="16">
    <source>
        <dbReference type="Proteomes" id="UP000663870"/>
    </source>
</evidence>
<dbReference type="EMBL" id="CAJOAX010013443">
    <property type="protein sequence ID" value="CAF4130553.1"/>
    <property type="molecule type" value="Genomic_DNA"/>
</dbReference>
<evidence type="ECO:0000313" key="17">
    <source>
        <dbReference type="Proteomes" id="UP000663874"/>
    </source>
</evidence>
<feature type="transmembrane region" description="Helical" evidence="6">
    <location>
        <begin position="251"/>
        <end position="272"/>
    </location>
</feature>
<evidence type="ECO:0008006" key="18">
    <source>
        <dbReference type="Google" id="ProtNLM"/>
    </source>
</evidence>
<evidence type="ECO:0000256" key="3">
    <source>
        <dbReference type="ARBA" id="ARBA00022692"/>
    </source>
</evidence>
<evidence type="ECO:0000256" key="2">
    <source>
        <dbReference type="ARBA" id="ARBA00022475"/>
    </source>
</evidence>
<dbReference type="Proteomes" id="UP000663882">
    <property type="component" value="Unassembled WGS sequence"/>
</dbReference>
<keyword evidence="4 6" id="KW-1133">Transmembrane helix</keyword>
<evidence type="ECO:0000256" key="6">
    <source>
        <dbReference type="SAM" id="Phobius"/>
    </source>
</evidence>
<evidence type="ECO:0000313" key="9">
    <source>
        <dbReference type="EMBL" id="CAF1038049.1"/>
    </source>
</evidence>
<dbReference type="OrthoDB" id="10048514at2759"/>
<evidence type="ECO:0000313" key="10">
    <source>
        <dbReference type="EMBL" id="CAF1091556.1"/>
    </source>
</evidence>
<dbReference type="PANTHER" id="PTHR30213:SF0">
    <property type="entry name" value="UPF0761 MEMBRANE PROTEIN YIHY"/>
    <property type="match status" value="1"/>
</dbReference>
<protein>
    <recommendedName>
        <fullName evidence="18">YihY/virulence factor BrkB family protein</fullName>
    </recommendedName>
</protein>
<dbReference type="EMBL" id="CAJNOH010000181">
    <property type="protein sequence ID" value="CAF0930881.1"/>
    <property type="molecule type" value="Genomic_DNA"/>
</dbReference>